<gene>
    <name evidence="5" type="ORF">ACE41H_13530</name>
</gene>
<name>A0ABV5AUA4_9BACL</name>
<dbReference type="EMBL" id="JBHHMI010000010">
    <property type="protein sequence ID" value="MFB5267796.1"/>
    <property type="molecule type" value="Genomic_DNA"/>
</dbReference>
<dbReference type="Pfam" id="PF12833">
    <property type="entry name" value="HTH_18"/>
    <property type="match status" value="1"/>
</dbReference>
<comment type="caution">
    <text evidence="5">The sequence shown here is derived from an EMBL/GenBank/DDBJ whole genome shotgun (WGS) entry which is preliminary data.</text>
</comment>
<dbReference type="InterPro" id="IPR018060">
    <property type="entry name" value="HTH_AraC"/>
</dbReference>
<dbReference type="RefSeq" id="WP_375355799.1">
    <property type="nucleotide sequence ID" value="NZ_JBHHMI010000010.1"/>
</dbReference>
<dbReference type="PANTHER" id="PTHR43280">
    <property type="entry name" value="ARAC-FAMILY TRANSCRIPTIONAL REGULATOR"/>
    <property type="match status" value="1"/>
</dbReference>
<dbReference type="InterPro" id="IPR014710">
    <property type="entry name" value="RmlC-like_jellyroll"/>
</dbReference>
<keyword evidence="2" id="KW-0238">DNA-binding</keyword>
<dbReference type="PRINTS" id="PR00032">
    <property type="entry name" value="HTHARAC"/>
</dbReference>
<dbReference type="InterPro" id="IPR003313">
    <property type="entry name" value="AraC-bd"/>
</dbReference>
<proteinExistence type="predicted"/>
<keyword evidence="6" id="KW-1185">Reference proteome</keyword>
<dbReference type="PANTHER" id="PTHR43280:SF28">
    <property type="entry name" value="HTH-TYPE TRANSCRIPTIONAL ACTIVATOR RHAS"/>
    <property type="match status" value="1"/>
</dbReference>
<sequence>MKRPADLREPMDMPDRYFPIKLHTCKAGGEGSTLFPHHWHEHMELLYFVSGEAVIECNSTPYEVSGGDLIVLNSNDLHHGICRSEQLRYYCLIMDISLLQSPSPDAIETKFIVPILQNRVLFQHHIRNVESLHVCMDSIVEEFKSKEPGYELSIKSSMYRLLTILFRNYVTEAPPQPLEMSRRKNLERFTPIFEYIGEHLGQELSVHELARMAGLSRFHFSRLFSELTGRTVPEYINQLRINKSEYLLLHTDMTISEIGWATGYNDISYFSRTFKKYKTVSPSELRAASSAVCSAEEEHRMA</sequence>
<dbReference type="Gene3D" id="2.60.120.10">
    <property type="entry name" value="Jelly Rolls"/>
    <property type="match status" value="1"/>
</dbReference>
<evidence type="ECO:0000256" key="1">
    <source>
        <dbReference type="ARBA" id="ARBA00023015"/>
    </source>
</evidence>
<keyword evidence="1" id="KW-0805">Transcription regulation</keyword>
<evidence type="ECO:0000256" key="2">
    <source>
        <dbReference type="ARBA" id="ARBA00023125"/>
    </source>
</evidence>
<dbReference type="PROSITE" id="PS01124">
    <property type="entry name" value="HTH_ARAC_FAMILY_2"/>
    <property type="match status" value="1"/>
</dbReference>
<reference evidence="5 6" key="1">
    <citation type="submission" date="2024-09" db="EMBL/GenBank/DDBJ databases">
        <title>Paenibacillus zeirhizospherea sp. nov., isolated from surface of the maize (Zea mays) roots in a horticulture field, Hungary.</title>
        <authorList>
            <person name="Marton D."/>
            <person name="Farkas M."/>
            <person name="Bedics A."/>
            <person name="Toth E."/>
            <person name="Tancsics A."/>
            <person name="Boka K."/>
            <person name="Maroti G."/>
            <person name="Kriszt B."/>
            <person name="Cserhati M."/>
        </authorList>
    </citation>
    <scope>NUCLEOTIDE SEQUENCE [LARGE SCALE GENOMIC DNA]</scope>
    <source>
        <strain evidence="5 6">KCTC 33519</strain>
    </source>
</reference>
<dbReference type="Proteomes" id="UP001580346">
    <property type="component" value="Unassembled WGS sequence"/>
</dbReference>
<dbReference type="InterPro" id="IPR037923">
    <property type="entry name" value="HTH-like"/>
</dbReference>
<dbReference type="Pfam" id="PF02311">
    <property type="entry name" value="AraC_binding"/>
    <property type="match status" value="1"/>
</dbReference>
<evidence type="ECO:0000313" key="6">
    <source>
        <dbReference type="Proteomes" id="UP001580346"/>
    </source>
</evidence>
<dbReference type="InterPro" id="IPR020449">
    <property type="entry name" value="Tscrpt_reg_AraC-type_HTH"/>
</dbReference>
<feature type="domain" description="HTH araC/xylS-type" evidence="4">
    <location>
        <begin position="190"/>
        <end position="288"/>
    </location>
</feature>
<dbReference type="SUPFAM" id="SSF51215">
    <property type="entry name" value="Regulatory protein AraC"/>
    <property type="match status" value="1"/>
</dbReference>
<evidence type="ECO:0000259" key="4">
    <source>
        <dbReference type="PROSITE" id="PS01124"/>
    </source>
</evidence>
<evidence type="ECO:0000313" key="5">
    <source>
        <dbReference type="EMBL" id="MFB5267796.1"/>
    </source>
</evidence>
<keyword evidence="3" id="KW-0804">Transcription</keyword>
<accession>A0ABV5AUA4</accession>
<protein>
    <submittedName>
        <fullName evidence="5">Helix-turn-helix domain-containing protein</fullName>
    </submittedName>
</protein>
<dbReference type="Gene3D" id="1.10.10.60">
    <property type="entry name" value="Homeodomain-like"/>
    <property type="match status" value="2"/>
</dbReference>
<evidence type="ECO:0000256" key="3">
    <source>
        <dbReference type="ARBA" id="ARBA00023163"/>
    </source>
</evidence>
<dbReference type="SMART" id="SM00342">
    <property type="entry name" value="HTH_ARAC"/>
    <property type="match status" value="1"/>
</dbReference>
<dbReference type="SUPFAM" id="SSF46689">
    <property type="entry name" value="Homeodomain-like"/>
    <property type="match status" value="2"/>
</dbReference>
<dbReference type="InterPro" id="IPR009057">
    <property type="entry name" value="Homeodomain-like_sf"/>
</dbReference>
<organism evidence="5 6">
    <name type="scientific">Paenibacillus enshidis</name>
    <dbReference type="NCBI Taxonomy" id="1458439"/>
    <lineage>
        <taxon>Bacteria</taxon>
        <taxon>Bacillati</taxon>
        <taxon>Bacillota</taxon>
        <taxon>Bacilli</taxon>
        <taxon>Bacillales</taxon>
        <taxon>Paenibacillaceae</taxon>
        <taxon>Paenibacillus</taxon>
    </lineage>
</organism>